<keyword evidence="2" id="KW-0597">Phosphoprotein</keyword>
<dbReference type="Gene3D" id="1.10.10.10">
    <property type="entry name" value="Winged helix-like DNA-binding domain superfamily/Winged helix DNA-binding domain"/>
    <property type="match status" value="1"/>
</dbReference>
<dbReference type="CDD" id="cd00383">
    <property type="entry name" value="trans_reg_C"/>
    <property type="match status" value="1"/>
</dbReference>
<feature type="domain" description="Response regulatory" evidence="4">
    <location>
        <begin position="2"/>
        <end position="116"/>
    </location>
</feature>
<dbReference type="SUPFAM" id="SSF52172">
    <property type="entry name" value="CheY-like"/>
    <property type="match status" value="1"/>
</dbReference>
<accession>A0AAU8CRW9</accession>
<keyword evidence="1 3" id="KW-0238">DNA-binding</keyword>
<dbReference type="AlphaFoldDB" id="A0AAU8CRW9"/>
<dbReference type="PANTHER" id="PTHR48111:SF36">
    <property type="entry name" value="TRANSCRIPTIONAL REGULATORY PROTEIN CUTR"/>
    <property type="match status" value="1"/>
</dbReference>
<dbReference type="SMART" id="SM00448">
    <property type="entry name" value="REC"/>
    <property type="match status" value="1"/>
</dbReference>
<reference evidence="6" key="1">
    <citation type="submission" date="2024-06" db="EMBL/GenBank/DDBJ databases">
        <title>Mesorhizobium karijinii sp. nov., a symbiont of the iconic Swainsona formosa from arid Australia.</title>
        <authorList>
            <person name="Hill Y.J."/>
            <person name="Watkin E.L.J."/>
            <person name="O'Hara G.W."/>
            <person name="Terpolilli J."/>
            <person name="Tye M.L."/>
            <person name="Kohlmeier M.G."/>
        </authorList>
    </citation>
    <scope>NUCLEOTIDE SEQUENCE</scope>
    <source>
        <strain evidence="6">WSM2240</strain>
    </source>
</reference>
<dbReference type="Pfam" id="PF00072">
    <property type="entry name" value="Response_reg"/>
    <property type="match status" value="1"/>
</dbReference>
<dbReference type="Gene3D" id="3.40.50.2300">
    <property type="match status" value="1"/>
</dbReference>
<dbReference type="InterPro" id="IPR011006">
    <property type="entry name" value="CheY-like_superfamily"/>
</dbReference>
<dbReference type="InterPro" id="IPR039420">
    <property type="entry name" value="WalR-like"/>
</dbReference>
<dbReference type="PROSITE" id="PS51755">
    <property type="entry name" value="OMPR_PHOB"/>
    <property type="match status" value="1"/>
</dbReference>
<dbReference type="RefSeq" id="WP_353642764.1">
    <property type="nucleotide sequence ID" value="NZ_CP159253.1"/>
</dbReference>
<dbReference type="InterPro" id="IPR001789">
    <property type="entry name" value="Sig_transdc_resp-reg_receiver"/>
</dbReference>
<sequence>MRMLLIEDDQAIGSAVREHVAAGGHAVDWAKTLSQARDFTASVTYKLILLDIRLPDGSGVDYLREMTKRFDSTPVIILTARDQVSDRIYVLNVGADDYLIKPFDLGELSARIHAVARRHKHSPEPRLSFGTLTIHSAERRLYRDGREVRLTAREWAVLDCLLCRPGMVVSQRKIEDALYDCNSRFASNTVEVYVSRLRKKIGADRIATERGIGYRFVDK</sequence>
<evidence type="ECO:0000256" key="1">
    <source>
        <dbReference type="ARBA" id="ARBA00023125"/>
    </source>
</evidence>
<dbReference type="GO" id="GO:0006355">
    <property type="term" value="P:regulation of DNA-templated transcription"/>
    <property type="evidence" value="ECO:0007669"/>
    <property type="project" value="InterPro"/>
</dbReference>
<dbReference type="SMART" id="SM00862">
    <property type="entry name" value="Trans_reg_C"/>
    <property type="match status" value="1"/>
</dbReference>
<dbReference type="GO" id="GO:0005829">
    <property type="term" value="C:cytosol"/>
    <property type="evidence" value="ECO:0007669"/>
    <property type="project" value="TreeGrafter"/>
</dbReference>
<gene>
    <name evidence="6" type="ORF">ABVK50_03750</name>
</gene>
<dbReference type="InterPro" id="IPR001867">
    <property type="entry name" value="OmpR/PhoB-type_DNA-bd"/>
</dbReference>
<dbReference type="Pfam" id="PF00486">
    <property type="entry name" value="Trans_reg_C"/>
    <property type="match status" value="1"/>
</dbReference>
<dbReference type="GO" id="GO:0032993">
    <property type="term" value="C:protein-DNA complex"/>
    <property type="evidence" value="ECO:0007669"/>
    <property type="project" value="TreeGrafter"/>
</dbReference>
<feature type="modified residue" description="4-aspartylphosphate" evidence="2">
    <location>
        <position position="51"/>
    </location>
</feature>
<evidence type="ECO:0000313" key="6">
    <source>
        <dbReference type="EMBL" id="XCG49706.1"/>
    </source>
</evidence>
<feature type="DNA-binding region" description="OmpR/PhoB-type" evidence="3">
    <location>
        <begin position="124"/>
        <end position="218"/>
    </location>
</feature>
<name>A0AAU8CRW9_9HYPH</name>
<dbReference type="PROSITE" id="PS50110">
    <property type="entry name" value="RESPONSE_REGULATORY"/>
    <property type="match status" value="1"/>
</dbReference>
<feature type="domain" description="OmpR/PhoB-type" evidence="5">
    <location>
        <begin position="124"/>
        <end position="218"/>
    </location>
</feature>
<dbReference type="Gene3D" id="6.10.250.690">
    <property type="match status" value="1"/>
</dbReference>
<evidence type="ECO:0000256" key="2">
    <source>
        <dbReference type="PROSITE-ProRule" id="PRU00169"/>
    </source>
</evidence>
<dbReference type="GO" id="GO:0000976">
    <property type="term" value="F:transcription cis-regulatory region binding"/>
    <property type="evidence" value="ECO:0007669"/>
    <property type="project" value="TreeGrafter"/>
</dbReference>
<dbReference type="EMBL" id="CP159253">
    <property type="protein sequence ID" value="XCG49706.1"/>
    <property type="molecule type" value="Genomic_DNA"/>
</dbReference>
<dbReference type="GO" id="GO:0000156">
    <property type="term" value="F:phosphorelay response regulator activity"/>
    <property type="evidence" value="ECO:0007669"/>
    <property type="project" value="TreeGrafter"/>
</dbReference>
<dbReference type="InterPro" id="IPR036388">
    <property type="entry name" value="WH-like_DNA-bd_sf"/>
</dbReference>
<dbReference type="PANTHER" id="PTHR48111">
    <property type="entry name" value="REGULATOR OF RPOS"/>
    <property type="match status" value="1"/>
</dbReference>
<proteinExistence type="predicted"/>
<organism evidence="6">
    <name type="scientific">Mesorhizobium sp. WSM2240</name>
    <dbReference type="NCBI Taxonomy" id="3228851"/>
    <lineage>
        <taxon>Bacteria</taxon>
        <taxon>Pseudomonadati</taxon>
        <taxon>Pseudomonadota</taxon>
        <taxon>Alphaproteobacteria</taxon>
        <taxon>Hyphomicrobiales</taxon>
        <taxon>Phyllobacteriaceae</taxon>
        <taxon>Mesorhizobium</taxon>
    </lineage>
</organism>
<evidence type="ECO:0000256" key="3">
    <source>
        <dbReference type="PROSITE-ProRule" id="PRU01091"/>
    </source>
</evidence>
<protein>
    <submittedName>
        <fullName evidence="6">Response regulator transcription factor</fullName>
    </submittedName>
</protein>
<evidence type="ECO:0000259" key="5">
    <source>
        <dbReference type="PROSITE" id="PS51755"/>
    </source>
</evidence>
<evidence type="ECO:0000259" key="4">
    <source>
        <dbReference type="PROSITE" id="PS50110"/>
    </source>
</evidence>